<gene>
    <name evidence="1" type="ORF">MKW94_004688</name>
</gene>
<proteinExistence type="predicted"/>
<reference evidence="1" key="1">
    <citation type="submission" date="2022-03" db="EMBL/GenBank/DDBJ databases">
        <title>A functionally conserved STORR gene fusion in Papaver species that diverged 16.8 million years ago.</title>
        <authorList>
            <person name="Catania T."/>
        </authorList>
    </citation>
    <scope>NUCLEOTIDE SEQUENCE</scope>
    <source>
        <strain evidence="1">S-191538</strain>
    </source>
</reference>
<keyword evidence="2" id="KW-1185">Reference proteome</keyword>
<evidence type="ECO:0000313" key="1">
    <source>
        <dbReference type="EMBL" id="MCL7035902.1"/>
    </source>
</evidence>
<organism evidence="1 2">
    <name type="scientific">Papaver nudicaule</name>
    <name type="common">Iceland poppy</name>
    <dbReference type="NCBI Taxonomy" id="74823"/>
    <lineage>
        <taxon>Eukaryota</taxon>
        <taxon>Viridiplantae</taxon>
        <taxon>Streptophyta</taxon>
        <taxon>Embryophyta</taxon>
        <taxon>Tracheophyta</taxon>
        <taxon>Spermatophyta</taxon>
        <taxon>Magnoliopsida</taxon>
        <taxon>Ranunculales</taxon>
        <taxon>Papaveraceae</taxon>
        <taxon>Papaveroideae</taxon>
        <taxon>Papaver</taxon>
    </lineage>
</organism>
<dbReference type="GO" id="GO:0005759">
    <property type="term" value="C:mitochondrial matrix"/>
    <property type="evidence" value="ECO:0007669"/>
    <property type="project" value="InterPro"/>
</dbReference>
<dbReference type="Proteomes" id="UP001177140">
    <property type="component" value="Unassembled WGS sequence"/>
</dbReference>
<protein>
    <submittedName>
        <fullName evidence="1">Uncharacterized protein</fullName>
    </submittedName>
</protein>
<dbReference type="EMBL" id="JAJJMA010162268">
    <property type="protein sequence ID" value="MCL7035902.1"/>
    <property type="molecule type" value="Genomic_DNA"/>
</dbReference>
<sequence length="316" mass="36351">MKKASVIPWGYRTIPQRNYTTAISTSIRQVFQKTLIPTHRHFSALAETRSNTDDSDLISVIESEIDREEEKFPATSIPTHHNVSALVEKRSSSDDTLLSVIESEIGCAEEKFRKFLETPREFPFKIVDIAKENRSVTLTREYQDEEIKVKVHNCYHMFANWNGSVSNKSGLTCEFTVTFAADGLTIDKLNVKNPAFKYLDENQQKTLRTYLQVRGIEASTMKTLYIECMTKYKHRKYMAWIIEDNGAEKYLRITLTREYQGEEIILKLPYYYSAAVGEVEKKNESQYVSLDVSVSKKNGLSLEFNVKAYVDGITIV</sequence>
<dbReference type="Gene3D" id="3.10.280.10">
    <property type="entry name" value="Mitochondrial glycoprotein"/>
    <property type="match status" value="1"/>
</dbReference>
<dbReference type="SUPFAM" id="SSF54529">
    <property type="entry name" value="Mitochondrial glycoprotein MAM33-like"/>
    <property type="match status" value="1"/>
</dbReference>
<dbReference type="PANTHER" id="PTHR10826:SF41">
    <property type="entry name" value="MITOCHONDRIAL GLYCOPROTEIN FAMILY PROTEIN"/>
    <property type="match status" value="1"/>
</dbReference>
<accession>A0AA41SAE2</accession>
<dbReference type="InterPro" id="IPR036561">
    <property type="entry name" value="MAM33_sf"/>
</dbReference>
<name>A0AA41SAE2_PAPNU</name>
<comment type="caution">
    <text evidence="1">The sequence shown here is derived from an EMBL/GenBank/DDBJ whole genome shotgun (WGS) entry which is preliminary data.</text>
</comment>
<dbReference type="PANTHER" id="PTHR10826">
    <property type="entry name" value="COMPLEMENT COMPONENT 1"/>
    <property type="match status" value="1"/>
</dbReference>
<dbReference type="InterPro" id="IPR003428">
    <property type="entry name" value="MAM33"/>
</dbReference>
<evidence type="ECO:0000313" key="2">
    <source>
        <dbReference type="Proteomes" id="UP001177140"/>
    </source>
</evidence>
<dbReference type="AlphaFoldDB" id="A0AA41SAE2"/>
<dbReference type="Pfam" id="PF02330">
    <property type="entry name" value="MAM33"/>
    <property type="match status" value="1"/>
</dbReference>
<feature type="non-terminal residue" evidence="1">
    <location>
        <position position="316"/>
    </location>
</feature>